<keyword evidence="3" id="KW-1185">Reference proteome</keyword>
<dbReference type="EMBL" id="BLXT01003745">
    <property type="protein sequence ID" value="GFO04937.1"/>
    <property type="molecule type" value="Genomic_DNA"/>
</dbReference>
<dbReference type="Proteomes" id="UP000735302">
    <property type="component" value="Unassembled WGS sequence"/>
</dbReference>
<dbReference type="PANTHER" id="PTHR43404:SF1">
    <property type="entry name" value="MNN4P"/>
    <property type="match status" value="1"/>
</dbReference>
<comment type="caution">
    <text evidence="2">The sequence shown here is derived from an EMBL/GenBank/DDBJ whole genome shotgun (WGS) entry which is preliminary data.</text>
</comment>
<dbReference type="PANTHER" id="PTHR43404">
    <property type="entry name" value="LIPOPOLYSACCHARIDE CHOLINEPHOSPHOTRANSFERASE LICD"/>
    <property type="match status" value="1"/>
</dbReference>
<proteinExistence type="predicted"/>
<dbReference type="AlphaFoldDB" id="A0AAV4AD40"/>
<evidence type="ECO:0000313" key="2">
    <source>
        <dbReference type="EMBL" id="GFO04937.1"/>
    </source>
</evidence>
<accession>A0AAV4AD40</accession>
<name>A0AAV4AD40_9GAST</name>
<organism evidence="2 3">
    <name type="scientific">Plakobranchus ocellatus</name>
    <dbReference type="NCBI Taxonomy" id="259542"/>
    <lineage>
        <taxon>Eukaryota</taxon>
        <taxon>Metazoa</taxon>
        <taxon>Spiralia</taxon>
        <taxon>Lophotrochozoa</taxon>
        <taxon>Mollusca</taxon>
        <taxon>Gastropoda</taxon>
        <taxon>Heterobranchia</taxon>
        <taxon>Euthyneura</taxon>
        <taxon>Panpulmonata</taxon>
        <taxon>Sacoglossa</taxon>
        <taxon>Placobranchoidea</taxon>
        <taxon>Plakobranchidae</taxon>
        <taxon>Plakobranchus</taxon>
    </lineage>
</organism>
<sequence length="325" mass="37856">MALVLNARLWRYLVFPVSDHKSGALHTSDSIRAFQPMKVQKEFESAQSLKFNGVNLTRVLSTSLDSIGKERSLYFANNSDLDALGIDTRLLAFQPRMTKEEKEVVLFVFEKFIHACIKHNVTFFLYGGTLLGSFRHHDIIPWDDDIDVMVSAKDKSRLRAAVTSLSPDFMLHSPHGEAWKFFWIKPRTLLHKQFRWPYIDIFFYLENKTHIFDEQVLFRSSYAYKKTDVFPLSIRPFAGAFLPVPCHIKAVLERTYSPSLCISLRFSHKLESTPPRQLRAILPCKHLHGYYPFVHRELLEGEERVKEELKLGDRIIHAMELRLDT</sequence>
<dbReference type="InterPro" id="IPR052942">
    <property type="entry name" value="LPS_cholinephosphotransferase"/>
</dbReference>
<dbReference type="Pfam" id="PF04991">
    <property type="entry name" value="LicD"/>
    <property type="match status" value="1"/>
</dbReference>
<dbReference type="InterPro" id="IPR007074">
    <property type="entry name" value="LicD/FKTN/FKRP_NTP_transf"/>
</dbReference>
<feature type="domain" description="LicD/FKTN/FKRP nucleotidyltransferase" evidence="1">
    <location>
        <begin position="116"/>
        <end position="166"/>
    </location>
</feature>
<reference evidence="2 3" key="1">
    <citation type="journal article" date="2021" name="Elife">
        <title>Chloroplast acquisition without the gene transfer in kleptoplastic sea slugs, Plakobranchus ocellatus.</title>
        <authorList>
            <person name="Maeda T."/>
            <person name="Takahashi S."/>
            <person name="Yoshida T."/>
            <person name="Shimamura S."/>
            <person name="Takaki Y."/>
            <person name="Nagai Y."/>
            <person name="Toyoda A."/>
            <person name="Suzuki Y."/>
            <person name="Arimoto A."/>
            <person name="Ishii H."/>
            <person name="Satoh N."/>
            <person name="Nishiyama T."/>
            <person name="Hasebe M."/>
            <person name="Maruyama T."/>
            <person name="Minagawa J."/>
            <person name="Obokata J."/>
            <person name="Shigenobu S."/>
        </authorList>
    </citation>
    <scope>NUCLEOTIDE SEQUENCE [LARGE SCALE GENOMIC DNA]</scope>
</reference>
<protein>
    <submittedName>
        <fullName evidence="2">Lipopolysaccharide cholinephosphotransferase licd</fullName>
    </submittedName>
</protein>
<dbReference type="GO" id="GO:0009100">
    <property type="term" value="P:glycoprotein metabolic process"/>
    <property type="evidence" value="ECO:0007669"/>
    <property type="project" value="UniProtKB-ARBA"/>
</dbReference>
<evidence type="ECO:0000259" key="1">
    <source>
        <dbReference type="Pfam" id="PF04991"/>
    </source>
</evidence>
<evidence type="ECO:0000313" key="3">
    <source>
        <dbReference type="Proteomes" id="UP000735302"/>
    </source>
</evidence>
<gene>
    <name evidence="2" type="ORF">PoB_003144200</name>
</gene>